<reference evidence="1" key="1">
    <citation type="submission" date="2022-07" db="EMBL/GenBank/DDBJ databases">
        <title>Genome Sequence of Lecanicillium saksenae.</title>
        <authorList>
            <person name="Buettner E."/>
        </authorList>
    </citation>
    <scope>NUCLEOTIDE SEQUENCE</scope>
    <source>
        <strain evidence="1">VT-O1</strain>
    </source>
</reference>
<keyword evidence="2" id="KW-1185">Reference proteome</keyword>
<comment type="caution">
    <text evidence="1">The sequence shown here is derived from an EMBL/GenBank/DDBJ whole genome shotgun (WGS) entry which is preliminary data.</text>
</comment>
<evidence type="ECO:0000313" key="2">
    <source>
        <dbReference type="Proteomes" id="UP001148737"/>
    </source>
</evidence>
<accession>A0ACC1QQI1</accession>
<dbReference type="Proteomes" id="UP001148737">
    <property type="component" value="Unassembled WGS sequence"/>
</dbReference>
<gene>
    <name evidence="1" type="ORF">NLG97_g6787</name>
</gene>
<sequence length="137" mass="15145">MFSLNNRRLYVFKSLQAEGRLQTVPARCAKTARLMLEREAVERLGSDDEAEGVNSDGEQGSQEKKAHASNKGDKVEGVNDDGEEQNGEKKAHTSKQGDDSSPSKKPSKPAKAVRNMDDWTDEEDIGKKKRGKGKRGR</sequence>
<name>A0ACC1QQI1_9HYPO</name>
<proteinExistence type="predicted"/>
<evidence type="ECO:0000313" key="1">
    <source>
        <dbReference type="EMBL" id="KAJ3485572.1"/>
    </source>
</evidence>
<organism evidence="1 2">
    <name type="scientific">Lecanicillium saksenae</name>
    <dbReference type="NCBI Taxonomy" id="468837"/>
    <lineage>
        <taxon>Eukaryota</taxon>
        <taxon>Fungi</taxon>
        <taxon>Dikarya</taxon>
        <taxon>Ascomycota</taxon>
        <taxon>Pezizomycotina</taxon>
        <taxon>Sordariomycetes</taxon>
        <taxon>Hypocreomycetidae</taxon>
        <taxon>Hypocreales</taxon>
        <taxon>Cordycipitaceae</taxon>
        <taxon>Lecanicillium</taxon>
    </lineage>
</organism>
<protein>
    <submittedName>
        <fullName evidence="1">Uncharacterized protein</fullName>
    </submittedName>
</protein>
<dbReference type="EMBL" id="JANAKD010000951">
    <property type="protein sequence ID" value="KAJ3485572.1"/>
    <property type="molecule type" value="Genomic_DNA"/>
</dbReference>